<comment type="caution">
    <text evidence="3">The sequence shown here is derived from an EMBL/GenBank/DDBJ whole genome shotgun (WGS) entry which is preliminary data.</text>
</comment>
<evidence type="ECO:0000256" key="1">
    <source>
        <dbReference type="SAM" id="Coils"/>
    </source>
</evidence>
<reference evidence="3" key="1">
    <citation type="submission" date="2023-10" db="EMBL/GenBank/DDBJ databases">
        <authorList>
            <person name="Chen Y."/>
            <person name="Shah S."/>
            <person name="Dougan E. K."/>
            <person name="Thang M."/>
            <person name="Chan C."/>
        </authorList>
    </citation>
    <scope>NUCLEOTIDE SEQUENCE [LARGE SCALE GENOMIC DNA]</scope>
</reference>
<protein>
    <submittedName>
        <fullName evidence="3">Uncharacterized protein</fullName>
    </submittedName>
</protein>
<organism evidence="3 4">
    <name type="scientific">Prorocentrum cordatum</name>
    <dbReference type="NCBI Taxonomy" id="2364126"/>
    <lineage>
        <taxon>Eukaryota</taxon>
        <taxon>Sar</taxon>
        <taxon>Alveolata</taxon>
        <taxon>Dinophyceae</taxon>
        <taxon>Prorocentrales</taxon>
        <taxon>Prorocentraceae</taxon>
        <taxon>Prorocentrum</taxon>
    </lineage>
</organism>
<keyword evidence="1" id="KW-0175">Coiled coil</keyword>
<dbReference type="EMBL" id="CAUYUJ010015749">
    <property type="protein sequence ID" value="CAK0857670.1"/>
    <property type="molecule type" value="Genomic_DNA"/>
</dbReference>
<accession>A0ABN9UE07</accession>
<evidence type="ECO:0000256" key="2">
    <source>
        <dbReference type="SAM" id="MobiDB-lite"/>
    </source>
</evidence>
<gene>
    <name evidence="3" type="ORF">PCOR1329_LOCUS47709</name>
</gene>
<keyword evidence="4" id="KW-1185">Reference proteome</keyword>
<feature type="region of interest" description="Disordered" evidence="2">
    <location>
        <begin position="142"/>
        <end position="175"/>
    </location>
</feature>
<proteinExistence type="predicted"/>
<evidence type="ECO:0000313" key="4">
    <source>
        <dbReference type="Proteomes" id="UP001189429"/>
    </source>
</evidence>
<name>A0ABN9UE07_9DINO</name>
<sequence length="358" mass="37131">MGGVNDGRLPVDPGARGCYCCCPLLGSARAPGAGGAIFAEGDAQAMASSMATPSPPLQSAPPVPSRCLAVVPPDIAALAGHWVGLEGESVAWVEGNSVIWPDASRSALEPAEGGGFRVCFGGATLHARAASSGRLEWDDGDLWLRGAPQRGPSPAPPAAAALGQPPSERGAPGGLGGGSAARWLLDGLLAQASALRCDRERLRADLERVEAQLSQVEDAIAAERAGVLCRAGALRRSSLGVDLEASSEALPPAPAPAGSDEVSAEALREALREQCGLQRDVFAPAFDHRYSGSSCSMSRRGEEPYIVPGSGWQKLGLMVDGKYKDGEWLDKCKWPVVYHGTSASPGVVFGIHRQRLQD</sequence>
<feature type="coiled-coil region" evidence="1">
    <location>
        <begin position="185"/>
        <end position="226"/>
    </location>
</feature>
<dbReference type="Proteomes" id="UP001189429">
    <property type="component" value="Unassembled WGS sequence"/>
</dbReference>
<feature type="compositionally biased region" description="Low complexity" evidence="2">
    <location>
        <begin position="158"/>
        <end position="167"/>
    </location>
</feature>
<evidence type="ECO:0000313" key="3">
    <source>
        <dbReference type="EMBL" id="CAK0857670.1"/>
    </source>
</evidence>